<dbReference type="RefSeq" id="WP_070402628.1">
    <property type="nucleotide sequence ID" value="NZ_BJVW01000003.1"/>
</dbReference>
<evidence type="ECO:0000313" key="1">
    <source>
        <dbReference type="EMBL" id="AOX16927.1"/>
    </source>
</evidence>
<dbReference type="EMBL" id="CP014674">
    <property type="protein sequence ID" value="AOX16927.1"/>
    <property type="molecule type" value="Genomic_DNA"/>
</dbReference>
<proteinExistence type="predicted"/>
<protein>
    <submittedName>
        <fullName evidence="1">Uncharacterized protein</fullName>
    </submittedName>
</protein>
<dbReference type="KEGG" id="kba:A0U89_07015"/>
<keyword evidence="2" id="KW-1185">Reference proteome</keyword>
<dbReference type="Proteomes" id="UP000179145">
    <property type="component" value="Chromosome"/>
</dbReference>
<organism evidence="1 2">
    <name type="scientific">Kozakia baliensis</name>
    <dbReference type="NCBI Taxonomy" id="153496"/>
    <lineage>
        <taxon>Bacteria</taxon>
        <taxon>Pseudomonadati</taxon>
        <taxon>Pseudomonadota</taxon>
        <taxon>Alphaproteobacteria</taxon>
        <taxon>Acetobacterales</taxon>
        <taxon>Acetobacteraceae</taxon>
        <taxon>Kozakia</taxon>
    </lineage>
</organism>
<dbReference type="OrthoDB" id="9946572at2"/>
<sequence length="92" mass="10457">MSQSRNASDRGAAVRFNKWWRGYQKGQVARFDTSTARQLVDKGFATSYRPTKEESERDAALADARERSMEENMLIRQGAILARQGAFAQVEK</sequence>
<reference evidence="1 2" key="1">
    <citation type="journal article" date="2016" name="Microb. Cell Fact.">
        <title>Dissection of exopolysaccharide biosynthesis in Kozakia baliensis.</title>
        <authorList>
            <person name="Brandt J.U."/>
            <person name="Jakob F."/>
            <person name="Behr J."/>
            <person name="Geissler A.J."/>
            <person name="Vogel R.F."/>
        </authorList>
    </citation>
    <scope>NUCLEOTIDE SEQUENCE [LARGE SCALE GENOMIC DNA]</scope>
    <source>
        <strain evidence="1 2">DSM 14400</strain>
    </source>
</reference>
<accession>A0A1D8UTY4</accession>
<dbReference type="AlphaFoldDB" id="A0A1D8UTY4"/>
<gene>
    <name evidence="1" type="ORF">A0U89_07015</name>
</gene>
<evidence type="ECO:0000313" key="2">
    <source>
        <dbReference type="Proteomes" id="UP000179145"/>
    </source>
</evidence>
<name>A0A1D8UTY4_9PROT</name>
<dbReference type="STRING" id="153496.A0U89_07015"/>